<dbReference type="Pfam" id="PF14525">
    <property type="entry name" value="AraC_binding_2"/>
    <property type="match status" value="1"/>
</dbReference>
<dbReference type="InterPro" id="IPR009057">
    <property type="entry name" value="Homeodomain-like_sf"/>
</dbReference>
<evidence type="ECO:0000259" key="5">
    <source>
        <dbReference type="PROSITE" id="PS01124"/>
    </source>
</evidence>
<dbReference type="Pfam" id="PF12833">
    <property type="entry name" value="HTH_18"/>
    <property type="match status" value="1"/>
</dbReference>
<keyword evidence="7" id="KW-1185">Reference proteome</keyword>
<dbReference type="PANTHER" id="PTHR46796">
    <property type="entry name" value="HTH-TYPE TRANSCRIPTIONAL ACTIVATOR RHAS-RELATED"/>
    <property type="match status" value="1"/>
</dbReference>
<name>A0A6M1R5G7_9ACTN</name>
<reference evidence="6 7" key="1">
    <citation type="submission" date="2020-02" db="EMBL/GenBank/DDBJ databases">
        <title>Whole-genome analyses of novel actinobacteria.</title>
        <authorList>
            <person name="Sahin N."/>
        </authorList>
    </citation>
    <scope>NUCLEOTIDE SEQUENCE [LARGE SCALE GENOMIC DNA]</scope>
    <source>
        <strain evidence="6 7">KC13</strain>
    </source>
</reference>
<dbReference type="InterPro" id="IPR037923">
    <property type="entry name" value="HTH-like"/>
</dbReference>
<dbReference type="Proteomes" id="UP000483261">
    <property type="component" value="Unassembled WGS sequence"/>
</dbReference>
<protein>
    <submittedName>
        <fullName evidence="6">AraC family transcriptional regulator</fullName>
    </submittedName>
</protein>
<evidence type="ECO:0000256" key="1">
    <source>
        <dbReference type="ARBA" id="ARBA00023015"/>
    </source>
</evidence>
<accession>A0A6M1R5G7</accession>
<evidence type="ECO:0000256" key="3">
    <source>
        <dbReference type="ARBA" id="ARBA00023159"/>
    </source>
</evidence>
<feature type="domain" description="HTH araC/xylS-type" evidence="5">
    <location>
        <begin position="208"/>
        <end position="308"/>
    </location>
</feature>
<evidence type="ECO:0000313" key="7">
    <source>
        <dbReference type="Proteomes" id="UP000483261"/>
    </source>
</evidence>
<dbReference type="EMBL" id="JAALAA010000022">
    <property type="protein sequence ID" value="NGN95280.1"/>
    <property type="molecule type" value="Genomic_DNA"/>
</dbReference>
<dbReference type="InterPro" id="IPR035418">
    <property type="entry name" value="AraC-bd_2"/>
</dbReference>
<evidence type="ECO:0000313" key="6">
    <source>
        <dbReference type="EMBL" id="NGN95280.1"/>
    </source>
</evidence>
<dbReference type="SMART" id="SM00342">
    <property type="entry name" value="HTH_ARAC"/>
    <property type="match status" value="1"/>
</dbReference>
<dbReference type="Gene3D" id="1.10.10.60">
    <property type="entry name" value="Homeodomain-like"/>
    <property type="match status" value="1"/>
</dbReference>
<dbReference type="RefSeq" id="WP_165112950.1">
    <property type="nucleotide sequence ID" value="NZ_JAALAA010000022.1"/>
</dbReference>
<dbReference type="InterPro" id="IPR018060">
    <property type="entry name" value="HTH_AraC"/>
</dbReference>
<dbReference type="SUPFAM" id="SSF51215">
    <property type="entry name" value="Regulatory protein AraC"/>
    <property type="match status" value="1"/>
</dbReference>
<evidence type="ECO:0000256" key="2">
    <source>
        <dbReference type="ARBA" id="ARBA00023125"/>
    </source>
</evidence>
<keyword evidence="2" id="KW-0238">DNA-binding</keyword>
<dbReference type="SUPFAM" id="SSF46689">
    <property type="entry name" value="Homeodomain-like"/>
    <property type="match status" value="2"/>
</dbReference>
<comment type="caution">
    <text evidence="6">The sequence shown here is derived from an EMBL/GenBank/DDBJ whole genome shotgun (WGS) entry which is preliminary data.</text>
</comment>
<keyword evidence="4" id="KW-0804">Transcription</keyword>
<dbReference type="InterPro" id="IPR050204">
    <property type="entry name" value="AraC_XylS_family_regulators"/>
</dbReference>
<evidence type="ECO:0000256" key="4">
    <source>
        <dbReference type="ARBA" id="ARBA00023163"/>
    </source>
</evidence>
<dbReference type="PROSITE" id="PS01124">
    <property type="entry name" value="HTH_ARAC_FAMILY_2"/>
    <property type="match status" value="1"/>
</dbReference>
<dbReference type="GO" id="GO:0043565">
    <property type="term" value="F:sequence-specific DNA binding"/>
    <property type="evidence" value="ECO:0007669"/>
    <property type="project" value="InterPro"/>
</dbReference>
<dbReference type="InterPro" id="IPR018062">
    <property type="entry name" value="HTH_AraC-typ_CS"/>
</dbReference>
<dbReference type="PROSITE" id="PS00041">
    <property type="entry name" value="HTH_ARAC_FAMILY_1"/>
    <property type="match status" value="1"/>
</dbReference>
<dbReference type="PANTHER" id="PTHR46796:SF6">
    <property type="entry name" value="ARAC SUBFAMILY"/>
    <property type="match status" value="1"/>
</dbReference>
<dbReference type="AlphaFoldDB" id="A0A6M1R5G7"/>
<gene>
    <name evidence="6" type="ORF">G5C66_21395</name>
</gene>
<dbReference type="GO" id="GO:0003700">
    <property type="term" value="F:DNA-binding transcription factor activity"/>
    <property type="evidence" value="ECO:0007669"/>
    <property type="project" value="InterPro"/>
</dbReference>
<sequence length="310" mass="33396">MSDTGDADEIIEACTGALRPHSLAVRQARPRLATTLTHVPLLDASVNLLRYGAEVTVSSGDGVLDDYLLTLPLGGAGVFRYGQSEVVATPGHGVIIGPHREFEFAFDAAWDQVIVRLDRTRVESVAAALTGEVGPVHFDVALAEGVVSLDGLLESAVSLVDSAAAEHRPQLIWQLEQLIIETLLLAQPNNRTTAADPQRSRPVSPRLRVAMDFMLDRFDEPMTVTAVAEACGTSVRSLQACFRSELGTTPLKWLRSQRLERAHALLASGAPGLSVTDVAYRCGFFHLGEFGAAFRARYGVTPSAVLAERR</sequence>
<organism evidence="6 7">
    <name type="scientific">Nocardioides turkmenicus</name>
    <dbReference type="NCBI Taxonomy" id="2711220"/>
    <lineage>
        <taxon>Bacteria</taxon>
        <taxon>Bacillati</taxon>
        <taxon>Actinomycetota</taxon>
        <taxon>Actinomycetes</taxon>
        <taxon>Propionibacteriales</taxon>
        <taxon>Nocardioidaceae</taxon>
        <taxon>Nocardioides</taxon>
    </lineage>
</organism>
<keyword evidence="3" id="KW-0010">Activator</keyword>
<proteinExistence type="predicted"/>
<keyword evidence="1" id="KW-0805">Transcription regulation</keyword>